<protein>
    <recommendedName>
        <fullName evidence="2">Putative plant transposon protein domain-containing protein</fullName>
    </recommendedName>
</protein>
<feature type="compositionally biased region" description="Basic and acidic residues" evidence="1">
    <location>
        <begin position="23"/>
        <end position="36"/>
    </location>
</feature>
<feature type="domain" description="Putative plant transposon protein" evidence="2">
    <location>
        <begin position="155"/>
        <end position="250"/>
    </location>
</feature>
<evidence type="ECO:0000259" key="2">
    <source>
        <dbReference type="Pfam" id="PF20167"/>
    </source>
</evidence>
<keyword evidence="4" id="KW-1185">Reference proteome</keyword>
<dbReference type="EMBL" id="JASCZI010212733">
    <property type="protein sequence ID" value="MED6200196.1"/>
    <property type="molecule type" value="Genomic_DNA"/>
</dbReference>
<proteinExistence type="predicted"/>
<gene>
    <name evidence="3" type="ORF">PIB30_082764</name>
</gene>
<reference evidence="3 4" key="1">
    <citation type="journal article" date="2023" name="Plants (Basel)">
        <title>Bridging the Gap: Combining Genomics and Transcriptomics Approaches to Understand Stylosanthes scabra, an Orphan Legume from the Brazilian Caatinga.</title>
        <authorList>
            <person name="Ferreira-Neto J.R.C."/>
            <person name="da Silva M.D."/>
            <person name="Binneck E."/>
            <person name="de Melo N.F."/>
            <person name="da Silva R.H."/>
            <person name="de Melo A.L.T.M."/>
            <person name="Pandolfi V."/>
            <person name="Bustamante F.O."/>
            <person name="Brasileiro-Vidal A.C."/>
            <person name="Benko-Iseppon A.M."/>
        </authorList>
    </citation>
    <scope>NUCLEOTIDE SEQUENCE [LARGE SCALE GENOMIC DNA]</scope>
    <source>
        <tissue evidence="3">Leaves</tissue>
    </source>
</reference>
<evidence type="ECO:0000313" key="3">
    <source>
        <dbReference type="EMBL" id="MED6200196.1"/>
    </source>
</evidence>
<dbReference type="Proteomes" id="UP001341840">
    <property type="component" value="Unassembled WGS sequence"/>
</dbReference>
<feature type="compositionally biased region" description="Low complexity" evidence="1">
    <location>
        <begin position="63"/>
        <end position="81"/>
    </location>
</feature>
<evidence type="ECO:0000256" key="1">
    <source>
        <dbReference type="SAM" id="MobiDB-lite"/>
    </source>
</evidence>
<feature type="region of interest" description="Disordered" evidence="1">
    <location>
        <begin position="1"/>
        <end position="85"/>
    </location>
</feature>
<feature type="compositionally biased region" description="Polar residues" evidence="1">
    <location>
        <begin position="1"/>
        <end position="19"/>
    </location>
</feature>
<name>A0ABU6XRN3_9FABA</name>
<sequence>MLTPRHSSQPRAHTTQPLLQYTPHKDTPTPRHEFDNSRLGVPNPPHSSATHTLKRVYPTLSATNSNISNPTNPNPTNHIPPQISLGDKQPSSWCWQARSSLQMSSSSDIHDAHCFRSQFHQDLFEEHVASKFVTPEKSFDLQEDKYLEIQEHIANRGWRRLSKPRTKISKVLIQEFYANAVRTKEKIARKEVYPYQSYMRGVIVDFSTEKIKQVLRIRDNTPGAQTTFDTRQKDYQRLDEVIREICVPEAR</sequence>
<dbReference type="InterPro" id="IPR046796">
    <property type="entry name" value="Transposase_32_dom"/>
</dbReference>
<accession>A0ABU6XRN3</accession>
<evidence type="ECO:0000313" key="4">
    <source>
        <dbReference type="Proteomes" id="UP001341840"/>
    </source>
</evidence>
<comment type="caution">
    <text evidence="3">The sequence shown here is derived from an EMBL/GenBank/DDBJ whole genome shotgun (WGS) entry which is preliminary data.</text>
</comment>
<organism evidence="3 4">
    <name type="scientific">Stylosanthes scabra</name>
    <dbReference type="NCBI Taxonomy" id="79078"/>
    <lineage>
        <taxon>Eukaryota</taxon>
        <taxon>Viridiplantae</taxon>
        <taxon>Streptophyta</taxon>
        <taxon>Embryophyta</taxon>
        <taxon>Tracheophyta</taxon>
        <taxon>Spermatophyta</taxon>
        <taxon>Magnoliopsida</taxon>
        <taxon>eudicotyledons</taxon>
        <taxon>Gunneridae</taxon>
        <taxon>Pentapetalae</taxon>
        <taxon>rosids</taxon>
        <taxon>fabids</taxon>
        <taxon>Fabales</taxon>
        <taxon>Fabaceae</taxon>
        <taxon>Papilionoideae</taxon>
        <taxon>50 kb inversion clade</taxon>
        <taxon>dalbergioids sensu lato</taxon>
        <taxon>Dalbergieae</taxon>
        <taxon>Pterocarpus clade</taxon>
        <taxon>Stylosanthes</taxon>
    </lineage>
</organism>
<dbReference type="Pfam" id="PF20167">
    <property type="entry name" value="Transposase_32"/>
    <property type="match status" value="1"/>
</dbReference>